<reference evidence="3" key="2">
    <citation type="submission" date="2022-03" db="EMBL/GenBank/DDBJ databases">
        <title>Genome Encyclopedia of Bacteria and Archaea VI: Functional Genomics of Type Strains.</title>
        <authorList>
            <person name="Whitman W."/>
        </authorList>
    </citation>
    <scope>NUCLEOTIDE SEQUENCE</scope>
    <source>
        <strain evidence="3">HSC-15S17</strain>
    </source>
</reference>
<protein>
    <submittedName>
        <fullName evidence="2">Uncharacterized protein</fullName>
    </submittedName>
</protein>
<name>A0AA41LAM6_9BURK</name>
<evidence type="ECO:0000313" key="2">
    <source>
        <dbReference type="EMBL" id="MBV6324430.1"/>
    </source>
</evidence>
<dbReference type="AlphaFoldDB" id="A0AA41LAM6"/>
<keyword evidence="1" id="KW-0472">Membrane</keyword>
<evidence type="ECO:0000313" key="5">
    <source>
        <dbReference type="Proteomes" id="UP001162889"/>
    </source>
</evidence>
<evidence type="ECO:0000313" key="4">
    <source>
        <dbReference type="Proteomes" id="UP001155901"/>
    </source>
</evidence>
<comment type="caution">
    <text evidence="2">The sequence shown here is derived from an EMBL/GenBank/DDBJ whole genome shotgun (WGS) entry which is preliminary data.</text>
</comment>
<keyword evidence="1" id="KW-0812">Transmembrane</keyword>
<dbReference type="Proteomes" id="UP001155901">
    <property type="component" value="Unassembled WGS sequence"/>
</dbReference>
<sequence length="61" mass="6293">MPSRPDKLQSQEDVLRFAGAVGLHVVSVMRTLLAATLLALAGGAAAYLKQANGTPDCNGVK</sequence>
<proteinExistence type="predicted"/>
<keyword evidence="5" id="KW-1185">Reference proteome</keyword>
<organism evidence="2 4">
    <name type="scientific">Duganella violaceipulchra</name>
    <dbReference type="NCBI Taxonomy" id="2849652"/>
    <lineage>
        <taxon>Bacteria</taxon>
        <taxon>Pseudomonadati</taxon>
        <taxon>Pseudomonadota</taxon>
        <taxon>Betaproteobacteria</taxon>
        <taxon>Burkholderiales</taxon>
        <taxon>Oxalobacteraceae</taxon>
        <taxon>Telluria group</taxon>
        <taxon>Duganella</taxon>
    </lineage>
</organism>
<evidence type="ECO:0000256" key="1">
    <source>
        <dbReference type="SAM" id="Phobius"/>
    </source>
</evidence>
<dbReference type="RefSeq" id="WP_217945358.1">
    <property type="nucleotide sequence ID" value="NZ_JAHTGR010000017.1"/>
</dbReference>
<dbReference type="EMBL" id="JAHTGR010000017">
    <property type="protein sequence ID" value="MBV6324430.1"/>
    <property type="molecule type" value="Genomic_DNA"/>
</dbReference>
<keyword evidence="1" id="KW-1133">Transmembrane helix</keyword>
<reference evidence="2" key="1">
    <citation type="submission" date="2021-07" db="EMBL/GenBank/DDBJ databases">
        <title>Characterization of violacein-producing bacteria and related species.</title>
        <authorList>
            <person name="Wilson H.S."/>
            <person name="De Leon M.E."/>
        </authorList>
    </citation>
    <scope>NUCLEOTIDE SEQUENCE</scope>
    <source>
        <strain evidence="2">HSC-15S17</strain>
    </source>
</reference>
<accession>A0AA41LAM6</accession>
<dbReference type="EMBL" id="JALJZU010000014">
    <property type="protein sequence ID" value="MCP2012034.1"/>
    <property type="molecule type" value="Genomic_DNA"/>
</dbReference>
<evidence type="ECO:0000313" key="3">
    <source>
        <dbReference type="EMBL" id="MCP2012034.1"/>
    </source>
</evidence>
<dbReference type="Proteomes" id="UP001162889">
    <property type="component" value="Unassembled WGS sequence"/>
</dbReference>
<feature type="transmembrane region" description="Helical" evidence="1">
    <location>
        <begin position="21"/>
        <end position="48"/>
    </location>
</feature>
<gene>
    <name evidence="2" type="ORF">KVP70_26185</name>
    <name evidence="3" type="ORF">L1274_005788</name>
</gene>